<dbReference type="InterPro" id="IPR050772">
    <property type="entry name" value="Hydratase-Decarb/MhpD_sf"/>
</dbReference>
<protein>
    <recommendedName>
        <fullName evidence="3">2-keto-4-pentenoate hydratase</fullName>
    </recommendedName>
</protein>
<name>A0ABU9HG56_9GAMM</name>
<dbReference type="InterPro" id="IPR036663">
    <property type="entry name" value="Fumarylacetoacetase_C_sf"/>
</dbReference>
<dbReference type="Proteomes" id="UP001366060">
    <property type="component" value="Unassembled WGS sequence"/>
</dbReference>
<evidence type="ECO:0000313" key="1">
    <source>
        <dbReference type="EMBL" id="MEL0660887.1"/>
    </source>
</evidence>
<organism evidence="1 2">
    <name type="scientific">Psychromonas arctica</name>
    <dbReference type="NCBI Taxonomy" id="168275"/>
    <lineage>
        <taxon>Bacteria</taxon>
        <taxon>Pseudomonadati</taxon>
        <taxon>Pseudomonadota</taxon>
        <taxon>Gammaproteobacteria</taxon>
        <taxon>Alteromonadales</taxon>
        <taxon>Psychromonadaceae</taxon>
        <taxon>Psychromonas</taxon>
    </lineage>
</organism>
<dbReference type="RefSeq" id="WP_341629260.1">
    <property type="nucleotide sequence ID" value="NZ_JBAKBA010000064.1"/>
</dbReference>
<reference evidence="1 2" key="1">
    <citation type="submission" date="2024-02" db="EMBL/GenBank/DDBJ databases">
        <title>Bacteria isolated from the canopy kelp, Nereocystis luetkeana.</title>
        <authorList>
            <person name="Pfister C.A."/>
            <person name="Younker I.T."/>
            <person name="Light S.H."/>
        </authorList>
    </citation>
    <scope>NUCLEOTIDE SEQUENCE [LARGE SCALE GENOMIC DNA]</scope>
    <source>
        <strain evidence="1 2">TI.2.07</strain>
    </source>
</reference>
<comment type="caution">
    <text evidence="1">The sequence shown here is derived from an EMBL/GenBank/DDBJ whole genome shotgun (WGS) entry which is preliminary data.</text>
</comment>
<dbReference type="PANTHER" id="PTHR30143:SF0">
    <property type="entry name" value="2-KETO-4-PENTENOATE HYDRATASE"/>
    <property type="match status" value="1"/>
</dbReference>
<dbReference type="Gene3D" id="3.90.850.10">
    <property type="entry name" value="Fumarylacetoacetase-like, C-terminal domain"/>
    <property type="match status" value="1"/>
</dbReference>
<dbReference type="EMBL" id="JBAKBA010000064">
    <property type="protein sequence ID" value="MEL0660887.1"/>
    <property type="molecule type" value="Genomic_DNA"/>
</dbReference>
<dbReference type="PANTHER" id="PTHR30143">
    <property type="entry name" value="ACID HYDRATASE"/>
    <property type="match status" value="1"/>
</dbReference>
<dbReference type="SUPFAM" id="SSF56529">
    <property type="entry name" value="FAH"/>
    <property type="match status" value="1"/>
</dbReference>
<sequence length="274" mass="28569">MSTTPLTSEQISELANALSSARKDVRILDGFPGPIPSTLAEAYVVQDGSIAASEQPIVGWKVGMVPPDLRDELGAERILGPVFKDVCITLTEQQSKGQAFELPVFAGGFIAIEPELVFETNQDIAPGSINTANGVEHLVKAAYAGIEIASSPVIDLNGYGPTAIASDIGNQYGVILGTSIPDWKTAIAAMETSTTINDELINTAPTDGIFNGPLSAFAFMIDCCAERGITLPAGSLCSSGAITGVHETLVGSTSTVKFGDVCTMNFTLVDNKKA</sequence>
<gene>
    <name evidence="1" type="ORF">V6255_17275</name>
</gene>
<keyword evidence="2" id="KW-1185">Reference proteome</keyword>
<evidence type="ECO:0008006" key="3">
    <source>
        <dbReference type="Google" id="ProtNLM"/>
    </source>
</evidence>
<proteinExistence type="predicted"/>
<evidence type="ECO:0000313" key="2">
    <source>
        <dbReference type="Proteomes" id="UP001366060"/>
    </source>
</evidence>
<accession>A0ABU9HG56</accession>